<keyword evidence="1" id="KW-1133">Transmembrane helix</keyword>
<evidence type="ECO:0000313" key="2">
    <source>
        <dbReference type="EMBL" id="MBE9398864.1"/>
    </source>
</evidence>
<protein>
    <submittedName>
        <fullName evidence="2">Type II secretion system protein</fullName>
    </submittedName>
</protein>
<dbReference type="NCBIfam" id="TIGR02532">
    <property type="entry name" value="IV_pilin_GFxxxE"/>
    <property type="match status" value="1"/>
</dbReference>
<feature type="transmembrane region" description="Helical" evidence="1">
    <location>
        <begin position="42"/>
        <end position="66"/>
    </location>
</feature>
<organism evidence="2 3">
    <name type="scientific">Pontibacterium sinense</name>
    <dbReference type="NCBI Taxonomy" id="2781979"/>
    <lineage>
        <taxon>Bacteria</taxon>
        <taxon>Pseudomonadati</taxon>
        <taxon>Pseudomonadota</taxon>
        <taxon>Gammaproteobacteria</taxon>
        <taxon>Oceanospirillales</taxon>
        <taxon>Oceanospirillaceae</taxon>
        <taxon>Pontibacterium</taxon>
    </lineage>
</organism>
<dbReference type="InterPro" id="IPR045584">
    <property type="entry name" value="Pilin-like"/>
</dbReference>
<keyword evidence="3" id="KW-1185">Reference proteome</keyword>
<dbReference type="EMBL" id="JADEYS010000019">
    <property type="protein sequence ID" value="MBE9398864.1"/>
    <property type="molecule type" value="Genomic_DNA"/>
</dbReference>
<dbReference type="RefSeq" id="WP_193954559.1">
    <property type="nucleotide sequence ID" value="NZ_JADEYS010000019.1"/>
</dbReference>
<dbReference type="SUPFAM" id="SSF54523">
    <property type="entry name" value="Pili subunits"/>
    <property type="match status" value="1"/>
</dbReference>
<evidence type="ECO:0000256" key="1">
    <source>
        <dbReference type="SAM" id="Phobius"/>
    </source>
</evidence>
<dbReference type="Pfam" id="PF07963">
    <property type="entry name" value="N_methyl"/>
    <property type="match status" value="1"/>
</dbReference>
<accession>A0A8J7K0C4</accession>
<dbReference type="InterPro" id="IPR012902">
    <property type="entry name" value="N_methyl_site"/>
</dbReference>
<keyword evidence="1" id="KW-0472">Membrane</keyword>
<dbReference type="Proteomes" id="UP000640333">
    <property type="component" value="Unassembled WGS sequence"/>
</dbReference>
<dbReference type="AlphaFoldDB" id="A0A8J7K0C4"/>
<name>A0A8J7K0C4_9GAMM</name>
<gene>
    <name evidence="2" type="ORF">IOQ59_16505</name>
</gene>
<keyword evidence="1" id="KW-0812">Transmembrane</keyword>
<proteinExistence type="predicted"/>
<reference evidence="2" key="1">
    <citation type="submission" date="2020-10" db="EMBL/GenBank/DDBJ databases">
        <title>Bacterium isolated from coastal waters sediment.</title>
        <authorList>
            <person name="Chen R.-J."/>
            <person name="Lu D.-C."/>
            <person name="Zhu K.-L."/>
            <person name="Du Z.-J."/>
        </authorList>
    </citation>
    <scope>NUCLEOTIDE SEQUENCE</scope>
    <source>
        <strain evidence="2">N1Y112</strain>
    </source>
</reference>
<dbReference type="Gene3D" id="3.30.700.10">
    <property type="entry name" value="Glycoprotein, Type 4 Pilin"/>
    <property type="match status" value="1"/>
</dbReference>
<evidence type="ECO:0000313" key="3">
    <source>
        <dbReference type="Proteomes" id="UP000640333"/>
    </source>
</evidence>
<comment type="caution">
    <text evidence="2">The sequence shown here is derived from an EMBL/GenBank/DDBJ whole genome shotgun (WGS) entry which is preliminary data.</text>
</comment>
<dbReference type="PROSITE" id="PS00409">
    <property type="entry name" value="PROKAR_NTER_METHYL"/>
    <property type="match status" value="1"/>
</dbReference>
<sequence length="354" mass="36141">MFNSLMNKRAALTAKFADVKENDIQDVELRSKFRTLKAKQGGFTLLELLVVVAILAAIAGTASLALQDTDARASAAAHVTMMDELNKGIRTFRVLNRNALPTGFDSLVEVTDAGTDFAAGAAVAGTATSPSNELLAIEDIALINLPVEIAEIMNAGGITSLKYLNAAGDPPDAGTCADVDALIASRGNAVVAGNIFLSPAANGCGATWNNIDGDAGTAGFQLNDAPKVALWTGGYERVMGQAGAGFDATALATDGSAITAGVANAPVLMAVGLGPSSSLFNANDLGGMTSVPVYRHVSETQYNRFVALFNIGTVGAGGTGITAGEQVTLAAIVDGAGDTKEEELGEWDGTRNTI</sequence>